<evidence type="ECO:0000313" key="3">
    <source>
        <dbReference type="EMBL" id="PIZ46194.1"/>
    </source>
</evidence>
<proteinExistence type="predicted"/>
<dbReference type="Pfam" id="PF01551">
    <property type="entry name" value="Peptidase_M23"/>
    <property type="match status" value="1"/>
</dbReference>
<dbReference type="Gene3D" id="2.70.70.10">
    <property type="entry name" value="Glucose Permease (Domain IIA)"/>
    <property type="match status" value="2"/>
</dbReference>
<feature type="domain" description="M23ase beta-sheet core" evidence="2">
    <location>
        <begin position="237"/>
        <end position="286"/>
    </location>
</feature>
<feature type="coiled-coil region" evidence="1">
    <location>
        <begin position="30"/>
        <end position="57"/>
    </location>
</feature>
<dbReference type="PANTHER" id="PTHR21666">
    <property type="entry name" value="PEPTIDASE-RELATED"/>
    <property type="match status" value="1"/>
</dbReference>
<dbReference type="InterPro" id="IPR050570">
    <property type="entry name" value="Cell_wall_metabolism_enzyme"/>
</dbReference>
<evidence type="ECO:0000313" key="4">
    <source>
        <dbReference type="Proteomes" id="UP000228920"/>
    </source>
</evidence>
<protein>
    <recommendedName>
        <fullName evidence="2">M23ase beta-sheet core domain-containing protein</fullName>
    </recommendedName>
</protein>
<feature type="coiled-coil region" evidence="1">
    <location>
        <begin position="169"/>
        <end position="207"/>
    </location>
</feature>
<dbReference type="PANTHER" id="PTHR21666:SF270">
    <property type="entry name" value="MUREIN HYDROLASE ACTIVATOR ENVC"/>
    <property type="match status" value="1"/>
</dbReference>
<gene>
    <name evidence="3" type="ORF">COY32_03705</name>
</gene>
<dbReference type="EMBL" id="PFNL01000110">
    <property type="protein sequence ID" value="PIZ46194.1"/>
    <property type="molecule type" value="Genomic_DNA"/>
</dbReference>
<sequence length="385" mass="43145">MFAPTPVFSHAYDVATEFFIGTTDAQYQELEAREQKKAEYEKQIENLKYQEKNLQNQISYLQYQQSLTLLKQEETRTGIENTLRLIESVLGDIGSLTTKQSNLTISIDDIEKVLSSRVRSSYKLGSEATLFALAPQAYSESMLHAKYFQSLQLLDVDLFEKMVGTRHVYEVQQSELETLKTEQETLKEKLENQNILLNQQNEDLINQKATQSWLLTTTKNQESTYQTMLAQIKEEIRSIKVALTSVGTKIGEVKQGDVIAHVGNTGCSTGAHLHFGYYTGGVAIDPLPKLNSGEFNWPVKSYAVNNWFNDSRTASWYLQNFGISGHNGIDMVDSSVGEGAPIFAVADGVAYQVSDTKACSFTGTVGKGIRIDHSDGTKTIYWHVQ</sequence>
<dbReference type="InterPro" id="IPR011055">
    <property type="entry name" value="Dup_hybrid_motif"/>
</dbReference>
<dbReference type="Proteomes" id="UP000228920">
    <property type="component" value="Unassembled WGS sequence"/>
</dbReference>
<accession>A0A2M7TJA2</accession>
<dbReference type="SUPFAM" id="SSF51261">
    <property type="entry name" value="Duplicated hybrid motif"/>
    <property type="match status" value="2"/>
</dbReference>
<comment type="caution">
    <text evidence="3">The sequence shown here is derived from an EMBL/GenBank/DDBJ whole genome shotgun (WGS) entry which is preliminary data.</text>
</comment>
<dbReference type="Gene3D" id="6.10.250.3150">
    <property type="match status" value="1"/>
</dbReference>
<reference evidence="4" key="1">
    <citation type="submission" date="2017-09" db="EMBL/GenBank/DDBJ databases">
        <title>Depth-based differentiation of microbial function through sediment-hosted aquifers and enrichment of novel symbionts in the deep terrestrial subsurface.</title>
        <authorList>
            <person name="Probst A.J."/>
            <person name="Ladd B."/>
            <person name="Jarett J.K."/>
            <person name="Geller-Mcgrath D.E."/>
            <person name="Sieber C.M.K."/>
            <person name="Emerson J.B."/>
            <person name="Anantharaman K."/>
            <person name="Thomas B.C."/>
            <person name="Malmstrom R."/>
            <person name="Stieglmeier M."/>
            <person name="Klingl A."/>
            <person name="Woyke T."/>
            <person name="Ryan C.M."/>
            <person name="Banfield J.F."/>
        </authorList>
    </citation>
    <scope>NUCLEOTIDE SEQUENCE [LARGE SCALE GENOMIC DNA]</scope>
</reference>
<organism evidence="3 4">
    <name type="scientific">candidate division WWE3 bacterium CG_4_10_14_0_2_um_filter_41_14</name>
    <dbReference type="NCBI Taxonomy" id="1975072"/>
    <lineage>
        <taxon>Bacteria</taxon>
        <taxon>Katanobacteria</taxon>
    </lineage>
</organism>
<keyword evidence="1" id="KW-0175">Coiled coil</keyword>
<name>A0A2M7TJA2_UNCKA</name>
<evidence type="ECO:0000256" key="1">
    <source>
        <dbReference type="SAM" id="Coils"/>
    </source>
</evidence>
<dbReference type="CDD" id="cd12797">
    <property type="entry name" value="M23_peptidase"/>
    <property type="match status" value="2"/>
</dbReference>
<dbReference type="InterPro" id="IPR016047">
    <property type="entry name" value="M23ase_b-sheet_dom"/>
</dbReference>
<evidence type="ECO:0000259" key="2">
    <source>
        <dbReference type="Pfam" id="PF01551"/>
    </source>
</evidence>
<dbReference type="AlphaFoldDB" id="A0A2M7TJA2"/>
<dbReference type="GO" id="GO:0004222">
    <property type="term" value="F:metalloendopeptidase activity"/>
    <property type="evidence" value="ECO:0007669"/>
    <property type="project" value="TreeGrafter"/>
</dbReference>